<evidence type="ECO:0000256" key="1">
    <source>
        <dbReference type="ARBA" id="ARBA00023125"/>
    </source>
</evidence>
<dbReference type="InterPro" id="IPR001789">
    <property type="entry name" value="Sig_transdc_resp-reg_receiver"/>
</dbReference>
<dbReference type="GO" id="GO:0006355">
    <property type="term" value="P:regulation of DNA-templated transcription"/>
    <property type="evidence" value="ECO:0007669"/>
    <property type="project" value="TreeGrafter"/>
</dbReference>
<dbReference type="AlphaFoldDB" id="A0A7S9Q0H3"/>
<name>A0A7S9Q0H3_9SPHI</name>
<dbReference type="GO" id="GO:0000156">
    <property type="term" value="F:phosphorelay response regulator activity"/>
    <property type="evidence" value="ECO:0007669"/>
    <property type="project" value="TreeGrafter"/>
</dbReference>
<accession>A0A7S9Q0H3</accession>
<feature type="modified residue" description="4-aspartylphosphate" evidence="2">
    <location>
        <position position="56"/>
    </location>
</feature>
<dbReference type="InterPro" id="IPR039420">
    <property type="entry name" value="WalR-like"/>
</dbReference>
<dbReference type="SMART" id="SM00448">
    <property type="entry name" value="REC"/>
    <property type="match status" value="1"/>
</dbReference>
<sequence length="238" mass="26409">MSISCIAIDDDPHALQNLIAYVEELPNLELVETFTEPLKALTKILASGPVDIIFLDVEMPVLSGIELATLLRPKTTHLIFTTAHARYAIDAFKVEADAYLLKPYSMLHFSKTINSLYPTGQKEGKLSLEDSFFYIAVEAGDSVEQIDLSELVSVETIDDEVRFRTMSKSFTCPKSSYINTLKLLKKHPAFIQVSPPVLIGKQHIRGVFGHKVLLFGGISYSVADSHLSAFSSFLNNNQ</sequence>
<dbReference type="PROSITE" id="PS50110">
    <property type="entry name" value="RESPONSE_REGULATORY"/>
    <property type="match status" value="1"/>
</dbReference>
<keyword evidence="1" id="KW-0238">DNA-binding</keyword>
<organism evidence="4 5">
    <name type="scientific">Pedobacter endophyticus</name>
    <dbReference type="NCBI Taxonomy" id="2789740"/>
    <lineage>
        <taxon>Bacteria</taxon>
        <taxon>Pseudomonadati</taxon>
        <taxon>Bacteroidota</taxon>
        <taxon>Sphingobacteriia</taxon>
        <taxon>Sphingobacteriales</taxon>
        <taxon>Sphingobacteriaceae</taxon>
        <taxon>Pedobacter</taxon>
    </lineage>
</organism>
<dbReference type="Gene3D" id="2.40.50.1020">
    <property type="entry name" value="LytTr DNA-binding domain"/>
    <property type="match status" value="1"/>
</dbReference>
<dbReference type="KEGG" id="pex:IZT61_05865"/>
<dbReference type="SUPFAM" id="SSF52172">
    <property type="entry name" value="CheY-like"/>
    <property type="match status" value="1"/>
</dbReference>
<keyword evidence="5" id="KW-1185">Reference proteome</keyword>
<dbReference type="Gene3D" id="3.40.50.2300">
    <property type="match status" value="1"/>
</dbReference>
<evidence type="ECO:0000313" key="4">
    <source>
        <dbReference type="EMBL" id="QPH40791.1"/>
    </source>
</evidence>
<feature type="domain" description="Response regulatory" evidence="3">
    <location>
        <begin position="4"/>
        <end position="117"/>
    </location>
</feature>
<dbReference type="PANTHER" id="PTHR48111">
    <property type="entry name" value="REGULATOR OF RPOS"/>
    <property type="match status" value="1"/>
</dbReference>
<dbReference type="GO" id="GO:0005829">
    <property type="term" value="C:cytosol"/>
    <property type="evidence" value="ECO:0007669"/>
    <property type="project" value="TreeGrafter"/>
</dbReference>
<reference evidence="4 5" key="1">
    <citation type="submission" date="2020-11" db="EMBL/GenBank/DDBJ databases">
        <title>Pedobacter endophytica, an endophytic bacteria isolated form Carex pumila.</title>
        <authorList>
            <person name="Peng Y."/>
            <person name="Jiang L."/>
            <person name="Lee J."/>
        </authorList>
    </citation>
    <scope>NUCLEOTIDE SEQUENCE [LARGE SCALE GENOMIC DNA]</scope>
    <source>
        <strain evidence="4 5">JBR3-12</strain>
    </source>
</reference>
<dbReference type="GO" id="GO:0032993">
    <property type="term" value="C:protein-DNA complex"/>
    <property type="evidence" value="ECO:0007669"/>
    <property type="project" value="TreeGrafter"/>
</dbReference>
<protein>
    <submittedName>
        <fullName evidence="4">Response regulator</fullName>
    </submittedName>
</protein>
<dbReference type="Pfam" id="PF00072">
    <property type="entry name" value="Response_reg"/>
    <property type="match status" value="1"/>
</dbReference>
<evidence type="ECO:0000256" key="2">
    <source>
        <dbReference type="PROSITE-ProRule" id="PRU00169"/>
    </source>
</evidence>
<dbReference type="EMBL" id="CP064939">
    <property type="protein sequence ID" value="QPH40791.1"/>
    <property type="molecule type" value="Genomic_DNA"/>
</dbReference>
<proteinExistence type="predicted"/>
<dbReference type="RefSeq" id="WP_196100245.1">
    <property type="nucleotide sequence ID" value="NZ_CP064939.1"/>
</dbReference>
<dbReference type="Proteomes" id="UP000594759">
    <property type="component" value="Chromosome"/>
</dbReference>
<dbReference type="PANTHER" id="PTHR48111:SF17">
    <property type="entry name" value="TRANSCRIPTIONAL REGULATORY PROTEIN YPDB"/>
    <property type="match status" value="1"/>
</dbReference>
<gene>
    <name evidence="4" type="ORF">IZT61_05865</name>
</gene>
<evidence type="ECO:0000259" key="3">
    <source>
        <dbReference type="PROSITE" id="PS50110"/>
    </source>
</evidence>
<dbReference type="GO" id="GO:0000976">
    <property type="term" value="F:transcription cis-regulatory region binding"/>
    <property type="evidence" value="ECO:0007669"/>
    <property type="project" value="TreeGrafter"/>
</dbReference>
<evidence type="ECO:0000313" key="5">
    <source>
        <dbReference type="Proteomes" id="UP000594759"/>
    </source>
</evidence>
<keyword evidence="2" id="KW-0597">Phosphoprotein</keyword>
<dbReference type="InterPro" id="IPR011006">
    <property type="entry name" value="CheY-like_superfamily"/>
</dbReference>